<dbReference type="GO" id="GO:0009306">
    <property type="term" value="P:protein secretion"/>
    <property type="evidence" value="ECO:0007669"/>
    <property type="project" value="UniProtKB-UniRule"/>
</dbReference>
<evidence type="ECO:0000256" key="4">
    <source>
        <dbReference type="ARBA" id="ARBA00022475"/>
    </source>
</evidence>
<keyword evidence="6 10" id="KW-0653">Protein transport</keyword>
<evidence type="ECO:0000256" key="3">
    <source>
        <dbReference type="ARBA" id="ARBA00022448"/>
    </source>
</evidence>
<accession>A0A2H0RNI9</accession>
<evidence type="ECO:0000256" key="2">
    <source>
        <dbReference type="ARBA" id="ARBA00008445"/>
    </source>
</evidence>
<gene>
    <name evidence="11" type="primary">secG</name>
    <name evidence="11" type="ORF">COV06_04140</name>
</gene>
<dbReference type="NCBIfam" id="TIGR00810">
    <property type="entry name" value="secG"/>
    <property type="match status" value="1"/>
</dbReference>
<evidence type="ECO:0000256" key="7">
    <source>
        <dbReference type="ARBA" id="ARBA00022989"/>
    </source>
</evidence>
<dbReference type="InterPro" id="IPR004692">
    <property type="entry name" value="SecG"/>
</dbReference>
<feature type="transmembrane region" description="Helical" evidence="10">
    <location>
        <begin position="49"/>
        <end position="71"/>
    </location>
</feature>
<evidence type="ECO:0000256" key="8">
    <source>
        <dbReference type="ARBA" id="ARBA00023010"/>
    </source>
</evidence>
<dbReference type="PANTHER" id="PTHR34182:SF1">
    <property type="entry name" value="PROTEIN-EXPORT MEMBRANE PROTEIN SECG"/>
    <property type="match status" value="1"/>
</dbReference>
<evidence type="ECO:0000256" key="10">
    <source>
        <dbReference type="RuleBase" id="RU365087"/>
    </source>
</evidence>
<dbReference type="GO" id="GO:0043952">
    <property type="term" value="P:protein transport by the Sec complex"/>
    <property type="evidence" value="ECO:0007669"/>
    <property type="project" value="TreeGrafter"/>
</dbReference>
<keyword evidence="8 10" id="KW-0811">Translocation</keyword>
<dbReference type="GO" id="GO:0065002">
    <property type="term" value="P:intracellular protein transmembrane transport"/>
    <property type="evidence" value="ECO:0007669"/>
    <property type="project" value="TreeGrafter"/>
</dbReference>
<comment type="similarity">
    <text evidence="2 10">Belongs to the SecG family.</text>
</comment>
<proteinExistence type="inferred from homology"/>
<organism evidence="11 12">
    <name type="scientific">Candidatus Uhrbacteria bacterium CG10_big_fil_rev_8_21_14_0_10_50_16</name>
    <dbReference type="NCBI Taxonomy" id="1975039"/>
    <lineage>
        <taxon>Bacteria</taxon>
        <taxon>Candidatus Uhriibacteriota</taxon>
    </lineage>
</organism>
<evidence type="ECO:0000313" key="11">
    <source>
        <dbReference type="EMBL" id="PIR47325.1"/>
    </source>
</evidence>
<comment type="caution">
    <text evidence="10">Lacks conserved residue(s) required for the propagation of feature annotation.</text>
</comment>
<dbReference type="GO" id="GO:0005886">
    <property type="term" value="C:plasma membrane"/>
    <property type="evidence" value="ECO:0007669"/>
    <property type="project" value="UniProtKB-SubCell"/>
</dbReference>
<dbReference type="PANTHER" id="PTHR34182">
    <property type="entry name" value="PROTEIN-EXPORT MEMBRANE PROTEIN SECG"/>
    <property type="match status" value="1"/>
</dbReference>
<evidence type="ECO:0000256" key="1">
    <source>
        <dbReference type="ARBA" id="ARBA00004651"/>
    </source>
</evidence>
<sequence>MTTALNVLQIVLAVLLMLSVLLQQRGAGLGAGFGGDSTVFTTKRGAEKVLYNATIVLGILFFGLSLLRVIVF</sequence>
<keyword evidence="4 10" id="KW-1003">Cell membrane</keyword>
<dbReference type="AlphaFoldDB" id="A0A2H0RNI9"/>
<dbReference type="EMBL" id="PCYM01000010">
    <property type="protein sequence ID" value="PIR47325.1"/>
    <property type="molecule type" value="Genomic_DNA"/>
</dbReference>
<reference evidence="11 12" key="1">
    <citation type="submission" date="2017-09" db="EMBL/GenBank/DDBJ databases">
        <title>Depth-based differentiation of microbial function through sediment-hosted aquifers and enrichment of novel symbionts in the deep terrestrial subsurface.</title>
        <authorList>
            <person name="Probst A.J."/>
            <person name="Ladd B."/>
            <person name="Jarett J.K."/>
            <person name="Geller-Mcgrath D.E."/>
            <person name="Sieber C.M."/>
            <person name="Emerson J.B."/>
            <person name="Anantharaman K."/>
            <person name="Thomas B.C."/>
            <person name="Malmstrom R."/>
            <person name="Stieglmeier M."/>
            <person name="Klingl A."/>
            <person name="Woyke T."/>
            <person name="Ryan C.M."/>
            <person name="Banfield J.F."/>
        </authorList>
    </citation>
    <scope>NUCLEOTIDE SEQUENCE [LARGE SCALE GENOMIC DNA]</scope>
    <source>
        <strain evidence="11">CG10_big_fil_rev_8_21_14_0_10_50_16</strain>
    </source>
</reference>
<keyword evidence="3 10" id="KW-0813">Transport</keyword>
<protein>
    <recommendedName>
        <fullName evidence="10">Protein-export membrane protein SecG</fullName>
    </recommendedName>
</protein>
<evidence type="ECO:0000256" key="6">
    <source>
        <dbReference type="ARBA" id="ARBA00022927"/>
    </source>
</evidence>
<evidence type="ECO:0000256" key="9">
    <source>
        <dbReference type="ARBA" id="ARBA00023136"/>
    </source>
</evidence>
<name>A0A2H0RNI9_9BACT</name>
<dbReference type="Proteomes" id="UP000230084">
    <property type="component" value="Unassembled WGS sequence"/>
</dbReference>
<keyword evidence="9 10" id="KW-0472">Membrane</keyword>
<dbReference type="GO" id="GO:0015450">
    <property type="term" value="F:protein-transporting ATPase activity"/>
    <property type="evidence" value="ECO:0007669"/>
    <property type="project" value="UniProtKB-UniRule"/>
</dbReference>
<evidence type="ECO:0000256" key="5">
    <source>
        <dbReference type="ARBA" id="ARBA00022692"/>
    </source>
</evidence>
<comment type="caution">
    <text evidence="11">The sequence shown here is derived from an EMBL/GenBank/DDBJ whole genome shotgun (WGS) entry which is preliminary data.</text>
</comment>
<dbReference type="Pfam" id="PF03840">
    <property type="entry name" value="SecG"/>
    <property type="match status" value="1"/>
</dbReference>
<keyword evidence="5 10" id="KW-0812">Transmembrane</keyword>
<keyword evidence="7 10" id="KW-1133">Transmembrane helix</keyword>
<comment type="subcellular location">
    <subcellularLocation>
        <location evidence="1 10">Cell membrane</location>
        <topology evidence="1 10">Multi-pass membrane protein</topology>
    </subcellularLocation>
</comment>
<evidence type="ECO:0000313" key="12">
    <source>
        <dbReference type="Proteomes" id="UP000230084"/>
    </source>
</evidence>
<comment type="function">
    <text evidence="10">Involved in protein export. Participates in an early event of protein translocation.</text>
</comment>